<evidence type="ECO:0000256" key="5">
    <source>
        <dbReference type="ARBA" id="ARBA00022475"/>
    </source>
</evidence>
<dbReference type="Pfam" id="PF13903">
    <property type="entry name" value="Claudin_2"/>
    <property type="match status" value="1"/>
</dbReference>
<dbReference type="GO" id="GO:0005923">
    <property type="term" value="C:bicellular tight junction"/>
    <property type="evidence" value="ECO:0007669"/>
    <property type="project" value="UniProtKB-SubCell"/>
</dbReference>
<reference evidence="12 13" key="1">
    <citation type="submission" date="2013-11" db="EMBL/GenBank/DDBJ databases">
        <title>The Damaraland mole rat (Fukomys damarensis) genome and evolution of African mole rats.</title>
        <authorList>
            <person name="Gladyshev V.N."/>
            <person name="Fang X."/>
        </authorList>
    </citation>
    <scope>NUCLEOTIDE SEQUENCE [LARGE SCALE GENOMIC DNA]</scope>
    <source>
        <tissue evidence="12">Liver</tissue>
    </source>
</reference>
<evidence type="ECO:0000256" key="10">
    <source>
        <dbReference type="SAM" id="MobiDB-lite"/>
    </source>
</evidence>
<protein>
    <recommendedName>
        <fullName evidence="14">Claudin-34</fullName>
    </recommendedName>
</protein>
<feature type="transmembrane region" description="Helical" evidence="11">
    <location>
        <begin position="410"/>
        <end position="433"/>
    </location>
</feature>
<gene>
    <name evidence="12" type="ORF">H920_05083</name>
</gene>
<accession>A0A091EDU6</accession>
<proteinExistence type="inferred from homology"/>
<dbReference type="Gene3D" id="1.20.140.150">
    <property type="match status" value="1"/>
</dbReference>
<dbReference type="InterPro" id="IPR004031">
    <property type="entry name" value="PMP22/EMP/MP20/Claudin"/>
</dbReference>
<keyword evidence="5" id="KW-1003">Cell membrane</keyword>
<keyword evidence="13" id="KW-1185">Reference proteome</keyword>
<dbReference type="eggNOG" id="ENOG502S127">
    <property type="taxonomic scope" value="Eukaryota"/>
</dbReference>
<sequence>MAVRATLYPCVTLLYKLLPTQGLGGCLSAVWSVEFGLGARTGRLLGAEQEDPSFPSSTCPTRSGTLAVRPETWPPLRGALGSQPHALRTAFGTTSEQCETGQAQVFPLVGSTQTVSLTVHQVEVALDTVPAGSHTAPRTMDRRDSLSTGVTDWLLLSFSRVLRFCSHRIQKERAPDLGSEGKPVSYAHALPEKQSQSSSWDVAEDKMSPGKQSAGCGFACAGDPSSPAETKAPAKAGVTHTAESHPSPTPHWQRTETQLPPVARTEELGPQEGRQELGPHTAMPVHAHATNRQVSGFAIATIAWILSSTSMGLVEWRVWHMEDPTFSRSSFVCVGMWRLCVYKHDSNFSRAKRCHQYTHRDTFLPPDIRAAQYLLLAASILGLVGKAFAVRALQKVTAEAPPKDLPWRPFATAGTLTLVACACVSLAVCWNFYSVVIGEEIYFPQASQVPFQPGAMEMGSAMLVACLGAFLMLLSGLLFLSCSNPLDTQVHPKTEKQSQVVLALPIQDS</sequence>
<evidence type="ECO:0000313" key="12">
    <source>
        <dbReference type="EMBL" id="KFO33546.1"/>
    </source>
</evidence>
<evidence type="ECO:0000256" key="4">
    <source>
        <dbReference type="ARBA" id="ARBA00022427"/>
    </source>
</evidence>
<evidence type="ECO:0000256" key="2">
    <source>
        <dbReference type="ARBA" id="ARBA00004651"/>
    </source>
</evidence>
<dbReference type="GO" id="GO:0005198">
    <property type="term" value="F:structural molecule activity"/>
    <property type="evidence" value="ECO:0007669"/>
    <property type="project" value="InterPro"/>
</dbReference>
<keyword evidence="8 11" id="KW-1133">Transmembrane helix</keyword>
<evidence type="ECO:0000313" key="13">
    <source>
        <dbReference type="Proteomes" id="UP000028990"/>
    </source>
</evidence>
<feature type="transmembrane region" description="Helical" evidence="11">
    <location>
        <begin position="370"/>
        <end position="389"/>
    </location>
</feature>
<evidence type="ECO:0000256" key="1">
    <source>
        <dbReference type="ARBA" id="ARBA00004435"/>
    </source>
</evidence>
<dbReference type="GO" id="GO:0005886">
    <property type="term" value="C:plasma membrane"/>
    <property type="evidence" value="ECO:0007669"/>
    <property type="project" value="UniProtKB-SubCell"/>
</dbReference>
<feature type="region of interest" description="Disordered" evidence="10">
    <location>
        <begin position="221"/>
        <end position="256"/>
    </location>
</feature>
<evidence type="ECO:0000256" key="7">
    <source>
        <dbReference type="ARBA" id="ARBA00022949"/>
    </source>
</evidence>
<feature type="compositionally biased region" description="Polar residues" evidence="10">
    <location>
        <begin position="244"/>
        <end position="256"/>
    </location>
</feature>
<evidence type="ECO:0000256" key="11">
    <source>
        <dbReference type="SAM" id="Phobius"/>
    </source>
</evidence>
<organism evidence="12 13">
    <name type="scientific">Fukomys damarensis</name>
    <name type="common">Damaraland mole rat</name>
    <name type="synonym">Cryptomys damarensis</name>
    <dbReference type="NCBI Taxonomy" id="885580"/>
    <lineage>
        <taxon>Eukaryota</taxon>
        <taxon>Metazoa</taxon>
        <taxon>Chordata</taxon>
        <taxon>Craniata</taxon>
        <taxon>Vertebrata</taxon>
        <taxon>Euteleostomi</taxon>
        <taxon>Mammalia</taxon>
        <taxon>Eutheria</taxon>
        <taxon>Euarchontoglires</taxon>
        <taxon>Glires</taxon>
        <taxon>Rodentia</taxon>
        <taxon>Hystricomorpha</taxon>
        <taxon>Bathyergidae</taxon>
        <taxon>Fukomys</taxon>
    </lineage>
</organism>
<dbReference type="AlphaFoldDB" id="A0A091EDU6"/>
<dbReference type="PANTHER" id="PTHR12002">
    <property type="entry name" value="CLAUDIN"/>
    <property type="match status" value="1"/>
</dbReference>
<comment type="similarity">
    <text evidence="3">Belongs to the claudin family.</text>
</comment>
<dbReference type="Proteomes" id="UP000028990">
    <property type="component" value="Unassembled WGS sequence"/>
</dbReference>
<feature type="transmembrane region" description="Helical" evidence="11">
    <location>
        <begin position="460"/>
        <end position="480"/>
    </location>
</feature>
<comment type="subcellular location">
    <subcellularLocation>
        <location evidence="1">Cell junction</location>
        <location evidence="1">Tight junction</location>
    </subcellularLocation>
    <subcellularLocation>
        <location evidence="2">Cell membrane</location>
        <topology evidence="2">Multi-pass membrane protein</topology>
    </subcellularLocation>
</comment>
<evidence type="ECO:0000256" key="6">
    <source>
        <dbReference type="ARBA" id="ARBA00022692"/>
    </source>
</evidence>
<keyword evidence="7" id="KW-0965">Cell junction</keyword>
<dbReference type="EMBL" id="KN122083">
    <property type="protein sequence ID" value="KFO33546.1"/>
    <property type="molecule type" value="Genomic_DNA"/>
</dbReference>
<keyword evidence="9 11" id="KW-0472">Membrane</keyword>
<evidence type="ECO:0000256" key="8">
    <source>
        <dbReference type="ARBA" id="ARBA00022989"/>
    </source>
</evidence>
<name>A0A091EDU6_FUKDA</name>
<evidence type="ECO:0000256" key="3">
    <source>
        <dbReference type="ARBA" id="ARBA00008295"/>
    </source>
</evidence>
<evidence type="ECO:0008006" key="14">
    <source>
        <dbReference type="Google" id="ProtNLM"/>
    </source>
</evidence>
<dbReference type="InterPro" id="IPR006187">
    <property type="entry name" value="Claudin"/>
</dbReference>
<keyword evidence="6 11" id="KW-0812">Transmembrane</keyword>
<keyword evidence="4" id="KW-0796">Tight junction</keyword>
<evidence type="ECO:0000256" key="9">
    <source>
        <dbReference type="ARBA" id="ARBA00023136"/>
    </source>
</evidence>